<feature type="transmembrane region" description="Helical" evidence="1">
    <location>
        <begin position="7"/>
        <end position="25"/>
    </location>
</feature>
<evidence type="ECO:0000256" key="1">
    <source>
        <dbReference type="SAM" id="Phobius"/>
    </source>
</evidence>
<protein>
    <recommendedName>
        <fullName evidence="4">Mannosyl-glycoprotein endo-beta-N-acetylglucosamidase-like domain-containing protein</fullName>
    </recommendedName>
</protein>
<proteinExistence type="predicted"/>
<dbReference type="RefSeq" id="WP_053601917.1">
    <property type="nucleotide sequence ID" value="NZ_JAFDST010000004.1"/>
</dbReference>
<comment type="caution">
    <text evidence="2">The sequence shown here is derived from an EMBL/GenBank/DDBJ whole genome shotgun (WGS) entry which is preliminary data.</text>
</comment>
<dbReference type="Gene3D" id="1.10.530.10">
    <property type="match status" value="1"/>
</dbReference>
<keyword evidence="1" id="KW-1133">Transmembrane helix</keyword>
<dbReference type="Proteomes" id="UP000674416">
    <property type="component" value="Unassembled WGS sequence"/>
</dbReference>
<organism evidence="2 3">
    <name type="scientific">Bacillus capparidis</name>
    <dbReference type="NCBI Taxonomy" id="1840411"/>
    <lineage>
        <taxon>Bacteria</taxon>
        <taxon>Bacillati</taxon>
        <taxon>Bacillota</taxon>
        <taxon>Bacilli</taxon>
        <taxon>Bacillales</taxon>
        <taxon>Bacillaceae</taxon>
        <taxon>Bacillus</taxon>
    </lineage>
</organism>
<accession>A0ABS4CZM4</accession>
<keyword evidence="1" id="KW-0472">Membrane</keyword>
<gene>
    <name evidence="2" type="ORF">JOC74_003329</name>
</gene>
<keyword evidence="3" id="KW-1185">Reference proteome</keyword>
<evidence type="ECO:0000313" key="2">
    <source>
        <dbReference type="EMBL" id="MBP1082819.1"/>
    </source>
</evidence>
<evidence type="ECO:0008006" key="4">
    <source>
        <dbReference type="Google" id="ProtNLM"/>
    </source>
</evidence>
<name>A0ABS4CZM4_9BACI</name>
<sequence>MKILLPLIVNIAVIVILLLIDLSTVNDIKKDRDEAQEKFNELLKENNTKIVTQDENTVLPLTNVVALLAESEQENNKGGLATCSIDENIEEDLWNKQFSRAGVLSEKSDVFIEVANQHDIDPVLFAAIAFHETAWGKSRAVVEKNNPGGLMGSNGLMTFPTLEDGIESMGQTLHNRIIGDGLTTIKDLGGVYAPVGADNDPNNLNKNWVPTITDLTKKLGGLTMNCKENAIGDIVTTAA</sequence>
<evidence type="ECO:0000313" key="3">
    <source>
        <dbReference type="Proteomes" id="UP000674416"/>
    </source>
</evidence>
<keyword evidence="1" id="KW-0812">Transmembrane</keyword>
<reference evidence="2 3" key="1">
    <citation type="submission" date="2021-01" db="EMBL/GenBank/DDBJ databases">
        <title>Genomic Encyclopedia of Type Strains, Phase IV (KMG-IV): sequencing the most valuable type-strain genomes for metagenomic binning, comparative biology and taxonomic classification.</title>
        <authorList>
            <person name="Goeker M."/>
        </authorList>
    </citation>
    <scope>NUCLEOTIDE SEQUENCE [LARGE SCALE GENOMIC DNA]</scope>
    <source>
        <strain evidence="2 3">DSM 103394</strain>
    </source>
</reference>
<dbReference type="EMBL" id="JAFDST010000004">
    <property type="protein sequence ID" value="MBP1082819.1"/>
    <property type="molecule type" value="Genomic_DNA"/>
</dbReference>